<dbReference type="InterPro" id="IPR043502">
    <property type="entry name" value="DNA/RNA_pol_sf"/>
</dbReference>
<proteinExistence type="predicted"/>
<keyword evidence="3" id="KW-1185">Reference proteome</keyword>
<dbReference type="PANTHER" id="PTHR33332">
    <property type="entry name" value="REVERSE TRANSCRIPTASE DOMAIN-CONTAINING PROTEIN"/>
    <property type="match status" value="1"/>
</dbReference>
<organism evidence="2 3">
    <name type="scientific">Oryzias melastigma</name>
    <name type="common">Marine medaka</name>
    <dbReference type="NCBI Taxonomy" id="30732"/>
    <lineage>
        <taxon>Eukaryota</taxon>
        <taxon>Metazoa</taxon>
        <taxon>Chordata</taxon>
        <taxon>Craniata</taxon>
        <taxon>Vertebrata</taxon>
        <taxon>Euteleostomi</taxon>
        <taxon>Actinopterygii</taxon>
        <taxon>Neopterygii</taxon>
        <taxon>Teleostei</taxon>
        <taxon>Neoteleostei</taxon>
        <taxon>Acanthomorphata</taxon>
        <taxon>Ovalentaria</taxon>
        <taxon>Atherinomorphae</taxon>
        <taxon>Beloniformes</taxon>
        <taxon>Adrianichthyidae</taxon>
        <taxon>Oryziinae</taxon>
        <taxon>Oryzias</taxon>
    </lineage>
</organism>
<sequence length="496" mass="55069">MLLTFQANVSVSRSNPPRNISYRKINNINNDHLSSDIDNLPSPVNLHTPDELVSYYNTHLLHLQDIHAPRKTRTVSFNVTAPWFTASLRKLKSKGRQLERLYRKTGLSIHREMYSSHLLRYKDSIAIAKSTYFSSLINSSEGNSKVLFSVLSRITEPPNSLPPHLYTSEFCNTLASFFTSKIELIHQQLIPSAGPNLPLLFSLPPHSSFSVFDLPSISQISKLIEKSKTTTSQQDPFPTPLVKTTLHSLSPLITSIIQSSLQTGMVPSALKAASITPTLKKPGSDPTDLNSFRPISNLPFISKIPEKTVATQLHSHLSSNELYEQFQSGFRPLHSTETALLKITNDLLLAADSGSFSILLLLDLSSAFDTFSHPILLDRLSTIGVSNAPLNWFQSYLSGRTQTVQLKSFTSPTVAVTTGVPQGSVLGPLLFIIYLLPLGHIFRQHQIHFHCYADDTQLYISSKLDSALPPASLTSCLLSIKSWFTSNFLKLNSNKT</sequence>
<dbReference type="CDD" id="cd01650">
    <property type="entry name" value="RT_nLTR_like"/>
    <property type="match status" value="1"/>
</dbReference>
<reference evidence="2" key="2">
    <citation type="submission" date="2025-09" db="UniProtKB">
        <authorList>
            <consortium name="Ensembl"/>
        </authorList>
    </citation>
    <scope>IDENTIFICATION</scope>
</reference>
<dbReference type="AlphaFoldDB" id="A0A3B3DID9"/>
<accession>A0A3B3DID9</accession>
<dbReference type="OMA" id="NDIMCAV"/>
<name>A0A3B3DID9_ORYME</name>
<protein>
    <recommendedName>
        <fullName evidence="1">Reverse transcriptase domain-containing protein</fullName>
    </recommendedName>
</protein>
<evidence type="ECO:0000313" key="3">
    <source>
        <dbReference type="Proteomes" id="UP000261560"/>
    </source>
</evidence>
<dbReference type="SUPFAM" id="SSF56672">
    <property type="entry name" value="DNA/RNA polymerases"/>
    <property type="match status" value="1"/>
</dbReference>
<dbReference type="Proteomes" id="UP000261560">
    <property type="component" value="Unplaced"/>
</dbReference>
<feature type="domain" description="Reverse transcriptase" evidence="1">
    <location>
        <begin position="259"/>
        <end position="496"/>
    </location>
</feature>
<dbReference type="PaxDb" id="30732-ENSOMEP00000029878"/>
<evidence type="ECO:0000259" key="1">
    <source>
        <dbReference type="PROSITE" id="PS50878"/>
    </source>
</evidence>
<dbReference type="Pfam" id="PF00078">
    <property type="entry name" value="RVT_1"/>
    <property type="match status" value="1"/>
</dbReference>
<dbReference type="InterPro" id="IPR000477">
    <property type="entry name" value="RT_dom"/>
</dbReference>
<dbReference type="PROSITE" id="PS50878">
    <property type="entry name" value="RT_POL"/>
    <property type="match status" value="1"/>
</dbReference>
<dbReference type="STRING" id="30732.ENSOMEP00000029878"/>
<reference evidence="2" key="1">
    <citation type="submission" date="2025-08" db="UniProtKB">
        <authorList>
            <consortium name="Ensembl"/>
        </authorList>
    </citation>
    <scope>IDENTIFICATION</scope>
</reference>
<dbReference type="Ensembl" id="ENSOMET00000019736.1">
    <property type="protein sequence ID" value="ENSOMEP00000029878.1"/>
    <property type="gene ID" value="ENSOMEG00000013776.1"/>
</dbReference>
<evidence type="ECO:0000313" key="2">
    <source>
        <dbReference type="Ensembl" id="ENSOMEP00000029878.1"/>
    </source>
</evidence>
<dbReference type="GeneTree" id="ENSGT01150000286909"/>